<dbReference type="InterPro" id="IPR002155">
    <property type="entry name" value="Thiolase"/>
</dbReference>
<name>A0A0D7F4Y2_RHOPL</name>
<dbReference type="Pfam" id="PF22691">
    <property type="entry name" value="Thiolase_C_1"/>
    <property type="match status" value="1"/>
</dbReference>
<dbReference type="PIRSF" id="PIRSF000429">
    <property type="entry name" value="Ac-CoA_Ac_transf"/>
    <property type="match status" value="1"/>
</dbReference>
<dbReference type="InterPro" id="IPR016039">
    <property type="entry name" value="Thiolase-like"/>
</dbReference>
<dbReference type="SUPFAM" id="SSF53901">
    <property type="entry name" value="Thiolase-like"/>
    <property type="match status" value="1"/>
</dbReference>
<organism evidence="2 3">
    <name type="scientific">Rhodopseudomonas palustris</name>
    <dbReference type="NCBI Taxonomy" id="1076"/>
    <lineage>
        <taxon>Bacteria</taxon>
        <taxon>Pseudomonadati</taxon>
        <taxon>Pseudomonadota</taxon>
        <taxon>Alphaproteobacteria</taxon>
        <taxon>Hyphomicrobiales</taxon>
        <taxon>Nitrobacteraceae</taxon>
        <taxon>Rhodopseudomonas</taxon>
    </lineage>
</organism>
<reference evidence="2 3" key="1">
    <citation type="submission" date="2014-11" db="EMBL/GenBank/DDBJ databases">
        <title>Genomics and ecophysiology of heterotrophic nitrogen fixing bacteria isolated from estuarine surface water.</title>
        <authorList>
            <person name="Bentzon-Tilia M."/>
            <person name="Severin I."/>
            <person name="Hansen L.H."/>
            <person name="Riemann L."/>
        </authorList>
    </citation>
    <scope>NUCLEOTIDE SEQUENCE [LARGE SCALE GENOMIC DNA]</scope>
    <source>
        <strain evidence="2 3">BAL398</strain>
    </source>
</reference>
<feature type="domain" description="Thiolase C-terminal" evidence="1">
    <location>
        <begin position="239"/>
        <end position="371"/>
    </location>
</feature>
<comment type="caution">
    <text evidence="2">The sequence shown here is derived from an EMBL/GenBank/DDBJ whole genome shotgun (WGS) entry which is preliminary data.</text>
</comment>
<dbReference type="AlphaFoldDB" id="A0A0D7F4Y2"/>
<gene>
    <name evidence="2" type="ORF">OO17_01835</name>
</gene>
<proteinExistence type="predicted"/>
<evidence type="ECO:0000259" key="1">
    <source>
        <dbReference type="Pfam" id="PF22691"/>
    </source>
</evidence>
<dbReference type="Proteomes" id="UP000032515">
    <property type="component" value="Unassembled WGS sequence"/>
</dbReference>
<dbReference type="InterPro" id="IPR055140">
    <property type="entry name" value="Thiolase_C_2"/>
</dbReference>
<dbReference type="GO" id="GO:0003988">
    <property type="term" value="F:acetyl-CoA C-acyltransferase activity"/>
    <property type="evidence" value="ECO:0007669"/>
    <property type="project" value="UniProtKB-ARBA"/>
</dbReference>
<sequence>MINRDIAIIGFAETKIEFRSGRSVYDFAGEAMAGALAHAGIEKSEIDGMAVSSSFADAGNPFYGPILSAYLGLELDWCQVTDLGGASASGNIARAAAAIKAGLCETVLVIASDPQSSQNKQSIGAFRGEFQYPMGIMGPPGYFALISQRYDHQYGLDPKALGKLAVTQRNHALMNDLACEKLKKPITVDDYLASPMISDPIRMLDCVMVCDGASAFIVTSTERAKKMGAKKMVHPIGYGERVNYMETNQTPDITEGGHRAAGKRAFERAGMTPSDIKMFQPYDDFLIAIVMQLEHLGFCETGRGCQFVNERDMSYRGDLPLNTGGGQISAGQAGLAGGAHNLSEALRQLFGEAGSRQVKDHANAIVTGIGWIPYGRNWGSSTALILEAA</sequence>
<protein>
    <recommendedName>
        <fullName evidence="1">Thiolase C-terminal domain-containing protein</fullName>
    </recommendedName>
</protein>
<dbReference type="OrthoDB" id="9790314at2"/>
<dbReference type="PATRIC" id="fig|1076.23.peg.4408"/>
<accession>A0A0D7F4Y2</accession>
<evidence type="ECO:0000313" key="3">
    <source>
        <dbReference type="Proteomes" id="UP000032515"/>
    </source>
</evidence>
<dbReference type="PANTHER" id="PTHR42870:SF1">
    <property type="entry name" value="NON-SPECIFIC LIPID-TRANSFER PROTEIN-LIKE 2"/>
    <property type="match status" value="1"/>
</dbReference>
<dbReference type="Gene3D" id="3.40.47.10">
    <property type="match status" value="1"/>
</dbReference>
<evidence type="ECO:0000313" key="2">
    <source>
        <dbReference type="EMBL" id="KIZ47850.1"/>
    </source>
</evidence>
<dbReference type="RefSeq" id="WP_044404960.1">
    <property type="nucleotide sequence ID" value="NZ_JXXE01000034.1"/>
</dbReference>
<dbReference type="EMBL" id="JXXE01000034">
    <property type="protein sequence ID" value="KIZ47850.1"/>
    <property type="molecule type" value="Genomic_DNA"/>
</dbReference>
<dbReference type="CDD" id="cd00829">
    <property type="entry name" value="SCP-x_thiolase"/>
    <property type="match status" value="1"/>
</dbReference>
<dbReference type="PANTHER" id="PTHR42870">
    <property type="entry name" value="ACETYL-COA C-ACETYLTRANSFERASE"/>
    <property type="match status" value="1"/>
</dbReference>